<reference evidence="4" key="1">
    <citation type="submission" date="2024-01" db="EMBL/GenBank/DDBJ databases">
        <title>GRCr8: a new rat reference genome assembly contstructed from accurate long reads and long range scaffolding.</title>
        <authorList>
            <person name="Doris P.A."/>
            <person name="Kalbfleisch T."/>
            <person name="Li K."/>
            <person name="Howe K."/>
            <person name="Wood J."/>
        </authorList>
    </citation>
    <scope>NUCLEOTIDE SEQUENCE [LARGE SCALE GENOMIC DNA]</scope>
    <source>
        <strain evidence="4">Brown Norway</strain>
    </source>
</reference>
<dbReference type="GeneTree" id="ENSGT00940000160877"/>
<dbReference type="SUPFAM" id="SSF56574">
    <property type="entry name" value="Serpins"/>
    <property type="match status" value="1"/>
</dbReference>
<dbReference type="InterPro" id="IPR036186">
    <property type="entry name" value="Serpin_sf"/>
</dbReference>
<dbReference type="InterPro" id="IPR042185">
    <property type="entry name" value="Serpin_sf_2"/>
</dbReference>
<dbReference type="Gene3D" id="2.10.310.10">
    <property type="entry name" value="Serpins superfamily"/>
    <property type="match status" value="1"/>
</dbReference>
<dbReference type="InterPro" id="IPR023795">
    <property type="entry name" value="Serpin_CS"/>
</dbReference>
<feature type="chain" id="PRO_5046450008" evidence="2">
    <location>
        <begin position="51"/>
        <end position="453"/>
    </location>
</feature>
<feature type="signal peptide" evidence="2">
    <location>
        <begin position="1"/>
        <end position="50"/>
    </location>
</feature>
<dbReference type="PROSITE" id="PS00284">
    <property type="entry name" value="SERPIN"/>
    <property type="match status" value="1"/>
</dbReference>
<evidence type="ECO:0000256" key="2">
    <source>
        <dbReference type="SAM" id="SignalP"/>
    </source>
</evidence>
<gene>
    <name evidence="4" type="primary">Serpina4</name>
</gene>
<dbReference type="Ensembl" id="ENSRNOT00000145428.1">
    <property type="protein sequence ID" value="ENSRNOP00000105480.1"/>
    <property type="gene ID" value="ENSRNOG00000009788.8"/>
</dbReference>
<protein>
    <submittedName>
        <fullName evidence="4">Serpin family A member 4</fullName>
    </submittedName>
</protein>
<dbReference type="Gene3D" id="3.30.497.10">
    <property type="entry name" value="Antithrombin, subunit I, domain 2"/>
    <property type="match status" value="1"/>
</dbReference>
<dbReference type="SMART" id="SM00093">
    <property type="entry name" value="SERPIN"/>
    <property type="match status" value="1"/>
</dbReference>
<organism evidence="4 5">
    <name type="scientific">Rattus norvegicus</name>
    <name type="common">Rat</name>
    <dbReference type="NCBI Taxonomy" id="10116"/>
    <lineage>
        <taxon>Eukaryota</taxon>
        <taxon>Metazoa</taxon>
        <taxon>Chordata</taxon>
        <taxon>Craniata</taxon>
        <taxon>Vertebrata</taxon>
        <taxon>Euteleostomi</taxon>
        <taxon>Mammalia</taxon>
        <taxon>Eutheria</taxon>
        <taxon>Euarchontoglires</taxon>
        <taxon>Glires</taxon>
        <taxon>Rodentia</taxon>
        <taxon>Myomorpha</taxon>
        <taxon>Muroidea</taxon>
        <taxon>Muridae</taxon>
        <taxon>Murinae</taxon>
        <taxon>Rattus</taxon>
    </lineage>
</organism>
<comment type="similarity">
    <text evidence="1">Belongs to the serpin family.</text>
</comment>
<dbReference type="PANTHER" id="PTHR11461">
    <property type="entry name" value="SERINE PROTEASE INHIBITOR, SERPIN"/>
    <property type="match status" value="1"/>
</dbReference>
<dbReference type="PANTHER" id="PTHR11461:SF194">
    <property type="entry name" value="KALLISTATIN"/>
    <property type="match status" value="1"/>
</dbReference>
<keyword evidence="5" id="KW-1185">Reference proteome</keyword>
<evidence type="ECO:0000259" key="3">
    <source>
        <dbReference type="SMART" id="SM00093"/>
    </source>
</evidence>
<reference evidence="4" key="3">
    <citation type="submission" date="2025-09" db="UniProtKB">
        <authorList>
            <consortium name="Ensembl"/>
        </authorList>
    </citation>
    <scope>IDENTIFICATION</scope>
    <source>
        <strain evidence="4">Brown Norway</strain>
    </source>
</reference>
<feature type="domain" description="Serpin" evidence="3">
    <location>
        <begin position="87"/>
        <end position="451"/>
    </location>
</feature>
<sequence>MASSTELLSTAQMSLGLWGCPFLCRSERPSMHYTRCLLLLLAGLLELSHSQPDQEEPDNTTNQTYRQFSQQNISSYQIASGNANFAFRLYHLIASQNSEKNIFFSPLSISVSLAILSTGAGGDTQAQILEGLGFNLTKLSLPEIHEGFRSLQHTIARPFTEPQISVGSALILSQNLQILSEFVSAIETSYNSKVLHANFRDKEAAVQLINNYVKQNTQGKIKNLVSDLSPDVKMVLVNYIFFQGLWKKPFPSSRVSTSDFYVDENTVVKIPMMLQDKEDHWYLEDRRVPCTVLRMDYRGDAVAFFILPDQGKMNEVEQVLSPGMLLRWKRLLQNRFFYRKLILQLPKFSISNSYELDEILPDLGFQDLFTPNANFSNISKKEKLYLSKVFHKTVLDVNEVGTKAAAATGSFATFFSAQPKKRYLIFNRPFLVILYSTSSQDILFMGKVVNPTA</sequence>
<dbReference type="Gene3D" id="2.30.39.10">
    <property type="entry name" value="Alpha-1-antitrypsin, domain 1"/>
    <property type="match status" value="1"/>
</dbReference>
<dbReference type="CDD" id="cd19552">
    <property type="entry name" value="serpinA4_KST"/>
    <property type="match status" value="1"/>
</dbReference>
<keyword evidence="6" id="KW-1267">Proteomics identification</keyword>
<proteinExistence type="evidence at protein level"/>
<dbReference type="InterPro" id="IPR023796">
    <property type="entry name" value="Serpin_dom"/>
</dbReference>
<accession>A0ABK0LIE8</accession>
<dbReference type="RGD" id="708581">
    <property type="gene designation" value="Serpina4"/>
</dbReference>
<dbReference type="Proteomes" id="UP000002494">
    <property type="component" value="Chromosome 6"/>
</dbReference>
<name>A0ABK0LIE8_RAT</name>
<dbReference type="Pfam" id="PF00079">
    <property type="entry name" value="Serpin"/>
    <property type="match status" value="1"/>
</dbReference>
<evidence type="ECO:0000256" key="1">
    <source>
        <dbReference type="RuleBase" id="RU000411"/>
    </source>
</evidence>
<keyword evidence="2" id="KW-0732">Signal</keyword>
<dbReference type="InterPro" id="IPR000215">
    <property type="entry name" value="Serpin_fam"/>
</dbReference>
<evidence type="ECO:0007829" key="6">
    <source>
        <dbReference type="PeptideAtlas" id="A0ABK0LIE8"/>
    </source>
</evidence>
<reference evidence="4" key="2">
    <citation type="submission" date="2025-08" db="UniProtKB">
        <authorList>
            <consortium name="Ensembl"/>
        </authorList>
    </citation>
    <scope>IDENTIFICATION</scope>
    <source>
        <strain evidence="4">Brown Norway</strain>
    </source>
</reference>
<dbReference type="InterPro" id="IPR042178">
    <property type="entry name" value="Serpin_sf_1"/>
</dbReference>
<evidence type="ECO:0000313" key="4">
    <source>
        <dbReference type="Ensembl" id="ENSRNOP00000105480.1"/>
    </source>
</evidence>
<evidence type="ECO:0000313" key="5">
    <source>
        <dbReference type="Proteomes" id="UP000002494"/>
    </source>
</evidence>